<dbReference type="InterPro" id="IPR001707">
    <property type="entry name" value="Cmp_AcTrfase"/>
</dbReference>
<dbReference type="NCBIfam" id="NF000491">
    <property type="entry name" value="chloram_CatA"/>
    <property type="match status" value="1"/>
</dbReference>
<dbReference type="Proteomes" id="UP000195455">
    <property type="component" value="Unassembled WGS sequence"/>
</dbReference>
<keyword evidence="2" id="KW-0808">Transferase</keyword>
<feature type="active site" description="Proton acceptor" evidence="1">
    <location>
        <position position="186"/>
    </location>
</feature>
<evidence type="ECO:0000256" key="1">
    <source>
        <dbReference type="PIRSR" id="PIRSR000440-1"/>
    </source>
</evidence>
<dbReference type="GO" id="GO:0008811">
    <property type="term" value="F:chloramphenicol O-acetyltransferase activity"/>
    <property type="evidence" value="ECO:0007669"/>
    <property type="project" value="InterPro"/>
</dbReference>
<comment type="caution">
    <text evidence="2">The sequence shown here is derived from an EMBL/GenBank/DDBJ whole genome shotgun (WGS) entry which is preliminary data.</text>
</comment>
<accession>A0A1Y3UA70</accession>
<dbReference type="Pfam" id="PF00302">
    <property type="entry name" value="CAT"/>
    <property type="match status" value="1"/>
</dbReference>
<sequence>MTFTPIDMETWHRKPYFLHYHKDIPCTYSITVSLDITVLKKTGVSLYPALLYLLTKNVNHYEQFRTAFDEKGNVGIYSNMEPCYTIFHKEQETFSNLWTEYSEDFSTFLAQYKADLETYGNVLDMDAKPNTPPNTFPVSMVPWTTFTGFHLHLQKDYDYLLPIFTLGKAWEHHGHWKMPLAIQVHHGVCDGFHVSLFVESLQQDLNQFQP</sequence>
<organism evidence="2 3">
    <name type="scientific">Anaerotignum lactatifermentans</name>
    <dbReference type="NCBI Taxonomy" id="160404"/>
    <lineage>
        <taxon>Bacteria</taxon>
        <taxon>Bacillati</taxon>
        <taxon>Bacillota</taxon>
        <taxon>Clostridia</taxon>
        <taxon>Lachnospirales</taxon>
        <taxon>Anaerotignaceae</taxon>
        <taxon>Anaerotignum</taxon>
    </lineage>
</organism>
<dbReference type="RefSeq" id="WP_087988427.1">
    <property type="nucleotide sequence ID" value="NZ_NFHM01000001.1"/>
</dbReference>
<dbReference type="SUPFAM" id="SSF52777">
    <property type="entry name" value="CoA-dependent acyltransferases"/>
    <property type="match status" value="1"/>
</dbReference>
<dbReference type="PANTHER" id="PTHR38474">
    <property type="entry name" value="SLR0299 PROTEIN"/>
    <property type="match status" value="1"/>
</dbReference>
<dbReference type="PIRSF" id="PIRSF000440">
    <property type="entry name" value="CAT"/>
    <property type="match status" value="1"/>
</dbReference>
<dbReference type="PANTHER" id="PTHR38474:SF2">
    <property type="entry name" value="CHLORAMPHENICOL ACETYLTRANSFERASE"/>
    <property type="match status" value="1"/>
</dbReference>
<name>A0A1Y3UA70_9FIRM</name>
<evidence type="ECO:0000313" key="2">
    <source>
        <dbReference type="EMBL" id="OUN45702.1"/>
    </source>
</evidence>
<dbReference type="InterPro" id="IPR023213">
    <property type="entry name" value="CAT-like_dom_sf"/>
</dbReference>
<evidence type="ECO:0000313" key="3">
    <source>
        <dbReference type="Proteomes" id="UP000195455"/>
    </source>
</evidence>
<dbReference type="AlphaFoldDB" id="A0A1Y3UA70"/>
<gene>
    <name evidence="2" type="ORF">B5G26_01365</name>
</gene>
<dbReference type="EMBL" id="NFHM01000001">
    <property type="protein sequence ID" value="OUN45702.1"/>
    <property type="molecule type" value="Genomic_DNA"/>
</dbReference>
<dbReference type="SMART" id="SM01059">
    <property type="entry name" value="CAT"/>
    <property type="match status" value="1"/>
</dbReference>
<reference evidence="3" key="1">
    <citation type="submission" date="2017-04" db="EMBL/GenBank/DDBJ databases">
        <title>Function of individual gut microbiota members based on whole genome sequencing of pure cultures obtained from chicken caecum.</title>
        <authorList>
            <person name="Medvecky M."/>
            <person name="Cejkova D."/>
            <person name="Polansky O."/>
            <person name="Karasova D."/>
            <person name="Kubasova T."/>
            <person name="Cizek A."/>
            <person name="Rychlik I."/>
        </authorList>
    </citation>
    <scope>NUCLEOTIDE SEQUENCE [LARGE SCALE GENOMIC DNA]</scope>
    <source>
        <strain evidence="3">An75</strain>
    </source>
</reference>
<dbReference type="Gene3D" id="3.30.559.10">
    <property type="entry name" value="Chloramphenicol acetyltransferase-like domain"/>
    <property type="match status" value="1"/>
</dbReference>
<protein>
    <submittedName>
        <fullName evidence="2">Type A chloramphenicol O-acetyltransferase</fullName>
    </submittedName>
</protein>
<proteinExistence type="predicted"/>